<feature type="region of interest" description="Disordered" evidence="1">
    <location>
        <begin position="29"/>
        <end position="48"/>
    </location>
</feature>
<sequence length="85" mass="9244">MPVVNGDESVSMTSVFLLNNHTSEYIFAGTTSGGEGSQPPPLPSSKLNDNQREFVCQQSPPFAQTQAAHCLEEALKIRRSLARHS</sequence>
<name>A0AAV4XDA9_CAEEX</name>
<proteinExistence type="predicted"/>
<organism evidence="2 3">
    <name type="scientific">Caerostris extrusa</name>
    <name type="common">Bark spider</name>
    <name type="synonym">Caerostris bankana</name>
    <dbReference type="NCBI Taxonomy" id="172846"/>
    <lineage>
        <taxon>Eukaryota</taxon>
        <taxon>Metazoa</taxon>
        <taxon>Ecdysozoa</taxon>
        <taxon>Arthropoda</taxon>
        <taxon>Chelicerata</taxon>
        <taxon>Arachnida</taxon>
        <taxon>Araneae</taxon>
        <taxon>Araneomorphae</taxon>
        <taxon>Entelegynae</taxon>
        <taxon>Araneoidea</taxon>
        <taxon>Araneidae</taxon>
        <taxon>Caerostris</taxon>
    </lineage>
</organism>
<evidence type="ECO:0000313" key="3">
    <source>
        <dbReference type="Proteomes" id="UP001054945"/>
    </source>
</evidence>
<accession>A0AAV4XDA9</accession>
<dbReference type="Proteomes" id="UP001054945">
    <property type="component" value="Unassembled WGS sequence"/>
</dbReference>
<protein>
    <submittedName>
        <fullName evidence="2">Uncharacterized protein</fullName>
    </submittedName>
</protein>
<comment type="caution">
    <text evidence="2">The sequence shown here is derived from an EMBL/GenBank/DDBJ whole genome shotgun (WGS) entry which is preliminary data.</text>
</comment>
<keyword evidence="3" id="KW-1185">Reference proteome</keyword>
<evidence type="ECO:0000256" key="1">
    <source>
        <dbReference type="SAM" id="MobiDB-lite"/>
    </source>
</evidence>
<reference evidence="2 3" key="1">
    <citation type="submission" date="2021-06" db="EMBL/GenBank/DDBJ databases">
        <title>Caerostris extrusa draft genome.</title>
        <authorList>
            <person name="Kono N."/>
            <person name="Arakawa K."/>
        </authorList>
    </citation>
    <scope>NUCLEOTIDE SEQUENCE [LARGE SCALE GENOMIC DNA]</scope>
</reference>
<evidence type="ECO:0000313" key="2">
    <source>
        <dbReference type="EMBL" id="GIY92683.1"/>
    </source>
</evidence>
<dbReference type="AlphaFoldDB" id="A0AAV4XDA9"/>
<gene>
    <name evidence="2" type="ORF">CEXT_336561</name>
</gene>
<dbReference type="EMBL" id="BPLR01017576">
    <property type="protein sequence ID" value="GIY92683.1"/>
    <property type="molecule type" value="Genomic_DNA"/>
</dbReference>